<dbReference type="AlphaFoldDB" id="A0A0F8UU97"/>
<feature type="compositionally biased region" description="Polar residues" evidence="2">
    <location>
        <begin position="157"/>
        <end position="168"/>
    </location>
</feature>
<feature type="region of interest" description="Disordered" evidence="2">
    <location>
        <begin position="291"/>
        <end position="313"/>
    </location>
</feature>
<feature type="compositionally biased region" description="Pro residues" evidence="2">
    <location>
        <begin position="101"/>
        <end position="110"/>
    </location>
</feature>
<evidence type="ECO:0000256" key="1">
    <source>
        <dbReference type="SAM" id="Coils"/>
    </source>
</evidence>
<reference evidence="3 4" key="1">
    <citation type="submission" date="2015-02" db="EMBL/GenBank/DDBJ databases">
        <title>Draft Genome Sequences of Two Closely-Related Aflatoxigenic Aspergillus Species Obtained from the Cote d'Ivoire.</title>
        <authorList>
            <person name="Moore G.G."/>
            <person name="Beltz S.B."/>
            <person name="Mack B.M."/>
        </authorList>
    </citation>
    <scope>NUCLEOTIDE SEQUENCE [LARGE SCALE GENOMIC DNA]</scope>
    <source>
        <strain evidence="3 4">SRRC1468</strain>
    </source>
</reference>
<evidence type="ECO:0000313" key="3">
    <source>
        <dbReference type="EMBL" id="KKK14361.1"/>
    </source>
</evidence>
<feature type="compositionally biased region" description="Polar residues" evidence="2">
    <location>
        <begin position="417"/>
        <end position="430"/>
    </location>
</feature>
<name>A0A0F8UU97_9EURO</name>
<feature type="compositionally biased region" description="Low complexity" evidence="2">
    <location>
        <begin position="85"/>
        <end position="100"/>
    </location>
</feature>
<protein>
    <submittedName>
        <fullName evidence="3">Uncharacterized protein</fullName>
    </submittedName>
</protein>
<sequence>MPGVEVAGTSPASPEHPDHLLFKSHKLLPRRSNSIPDAQVAQISPLGQNGTSSDGLSFTTVLVLPLTPPGVAQDDSPTGTAMQKAAASSSSVVAMLTPSKPSHPPTPETTPPRGLASSRSELNHFGYISSSSRAESFQTACEMISDAETETPRRSVPSLSCSTTQISIPRNGGLERSDTGSGETTPRKTQPPNFPRICSRSEVSTENYAQGHEENSPIAIARRQVASSGCGPGPRVIQPIRDASKRSRDLSDVGAPDDEGPTRGRKGLRERVTQVADSQDNSAMDQFRKQIGWPEDRPGPTGPEDIRRLSGVSTTSSTVEAIIIDTTPRPARRALRHTEKRLSLRSVSSPITRSERTSITSRSDLQHHRLIHKAARITENNRRSIVSDISISGSSTLGAPQPAVDVVPVVVIPQRRSSLKATSNSTSTAPAKSRRSRLSSRHVPTLPNSRRGSLDLPRQRKRTLSDPLASMTQVAADRRGRSFDRPYIPPRSSSLSAPTSQNNSGTTSLTSVSLRSHTLAIEMETKRQQPPEPAQPAVVPNPRGRERLDAAENSKTQSILIGVEDMTHLRPPSGPFTQYSIPSSSPGPFEIDEARTVAIFPHNNESLLLVDPQVQSSLQGRMHLMDHHQPNPAQPRTPDPAQQRERDVDSPLRNPRPPPPPPPPVAILLPLKYEPDTDLALKADATDGATSRPSSKRRGRIARPRSESFNSFVRSLSLTSAKNPKAGEDIDGRLQPFWRPRRFWPETPGGGSPADEMGPQPQKTEQSDQVISNSLGMPHKRIVFEGPPISPHLAATRRSDGSTLYRHANRSTLVESRIFSPEALYSQSSLHQRQFPAVSWWRRRVRSGMLRSLRRRMRNSMQQRAEEKREARREKLKQSIGEAVLVNCSTQVRRAIQ</sequence>
<proteinExistence type="predicted"/>
<feature type="coiled-coil region" evidence="1">
    <location>
        <begin position="850"/>
        <end position="878"/>
    </location>
</feature>
<feature type="region of interest" description="Disordered" evidence="2">
    <location>
        <begin position="345"/>
        <end position="365"/>
    </location>
</feature>
<dbReference type="EMBL" id="JZBS01003591">
    <property type="protein sequence ID" value="KKK14361.1"/>
    <property type="molecule type" value="Genomic_DNA"/>
</dbReference>
<comment type="caution">
    <text evidence="3">The sequence shown here is derived from an EMBL/GenBank/DDBJ whole genome shotgun (WGS) entry which is preliminary data.</text>
</comment>
<feature type="compositionally biased region" description="Polar residues" evidence="2">
    <location>
        <begin position="179"/>
        <end position="191"/>
    </location>
</feature>
<accession>A0A0F8UU97</accession>
<dbReference type="STRING" id="308745.A0A0F8UU97"/>
<feature type="region of interest" description="Disordered" evidence="2">
    <location>
        <begin position="146"/>
        <end position="200"/>
    </location>
</feature>
<feature type="compositionally biased region" description="Basic and acidic residues" evidence="2">
    <location>
        <begin position="543"/>
        <end position="552"/>
    </location>
</feature>
<feature type="compositionally biased region" description="Basic and acidic residues" evidence="2">
    <location>
        <begin position="242"/>
        <end position="251"/>
    </location>
</feature>
<feature type="region of interest" description="Disordered" evidence="2">
    <location>
        <begin position="224"/>
        <end position="267"/>
    </location>
</feature>
<feature type="region of interest" description="Disordered" evidence="2">
    <location>
        <begin position="417"/>
        <end position="553"/>
    </location>
</feature>
<feature type="compositionally biased region" description="Basic residues" evidence="2">
    <location>
        <begin position="694"/>
        <end position="703"/>
    </location>
</feature>
<feature type="region of interest" description="Disordered" evidence="2">
    <location>
        <begin position="625"/>
        <end position="669"/>
    </location>
</feature>
<feature type="compositionally biased region" description="Pro residues" evidence="2">
    <location>
        <begin position="654"/>
        <end position="665"/>
    </location>
</feature>
<organism evidence="3 4">
    <name type="scientific">Aspergillus rambellii</name>
    <dbReference type="NCBI Taxonomy" id="308745"/>
    <lineage>
        <taxon>Eukaryota</taxon>
        <taxon>Fungi</taxon>
        <taxon>Dikarya</taxon>
        <taxon>Ascomycota</taxon>
        <taxon>Pezizomycotina</taxon>
        <taxon>Eurotiomycetes</taxon>
        <taxon>Eurotiomycetidae</taxon>
        <taxon>Eurotiales</taxon>
        <taxon>Aspergillaceae</taxon>
        <taxon>Aspergillus</taxon>
        <taxon>Aspergillus subgen. Nidulantes</taxon>
    </lineage>
</organism>
<evidence type="ECO:0000256" key="2">
    <source>
        <dbReference type="SAM" id="MobiDB-lite"/>
    </source>
</evidence>
<keyword evidence="4" id="KW-1185">Reference proteome</keyword>
<feature type="compositionally biased region" description="Basic and acidic residues" evidence="2">
    <location>
        <begin position="294"/>
        <end position="308"/>
    </location>
</feature>
<feature type="compositionally biased region" description="Low complexity" evidence="2">
    <location>
        <begin position="348"/>
        <end position="363"/>
    </location>
</feature>
<feature type="region of interest" description="Disordered" evidence="2">
    <location>
        <begin position="683"/>
        <end position="706"/>
    </location>
</feature>
<feature type="region of interest" description="Disordered" evidence="2">
    <location>
        <begin position="720"/>
        <end position="765"/>
    </location>
</feature>
<dbReference type="Proteomes" id="UP000034291">
    <property type="component" value="Unassembled WGS sequence"/>
</dbReference>
<feature type="compositionally biased region" description="Polar residues" evidence="2">
    <location>
        <begin position="491"/>
        <end position="516"/>
    </location>
</feature>
<feature type="region of interest" description="Disordered" evidence="2">
    <location>
        <begin position="85"/>
        <end position="117"/>
    </location>
</feature>
<keyword evidence="1" id="KW-0175">Coiled coil</keyword>
<dbReference type="OrthoDB" id="3870679at2759"/>
<gene>
    <name evidence="3" type="ORF">ARAM_006052</name>
</gene>
<evidence type="ECO:0000313" key="4">
    <source>
        <dbReference type="Proteomes" id="UP000034291"/>
    </source>
</evidence>